<dbReference type="Proteomes" id="UP000796880">
    <property type="component" value="Unassembled WGS sequence"/>
</dbReference>
<dbReference type="OrthoDB" id="1922322at2759"/>
<keyword evidence="2" id="KW-1185">Reference proteome</keyword>
<dbReference type="Pfam" id="PF14009">
    <property type="entry name" value="PADRE"/>
    <property type="match status" value="1"/>
</dbReference>
<evidence type="ECO:0000313" key="2">
    <source>
        <dbReference type="Proteomes" id="UP000796880"/>
    </source>
</evidence>
<organism evidence="1 2">
    <name type="scientific">Rhamnella rubrinervis</name>
    <dbReference type="NCBI Taxonomy" id="2594499"/>
    <lineage>
        <taxon>Eukaryota</taxon>
        <taxon>Viridiplantae</taxon>
        <taxon>Streptophyta</taxon>
        <taxon>Embryophyta</taxon>
        <taxon>Tracheophyta</taxon>
        <taxon>Spermatophyta</taxon>
        <taxon>Magnoliopsida</taxon>
        <taxon>eudicotyledons</taxon>
        <taxon>Gunneridae</taxon>
        <taxon>Pentapetalae</taxon>
        <taxon>rosids</taxon>
        <taxon>fabids</taxon>
        <taxon>Rosales</taxon>
        <taxon>Rhamnaceae</taxon>
        <taxon>rhamnoid group</taxon>
        <taxon>Rhamneae</taxon>
        <taxon>Rhamnella</taxon>
    </lineage>
</organism>
<accession>A0A8K0H287</accession>
<protein>
    <submittedName>
        <fullName evidence="1">Uncharacterized protein</fullName>
    </submittedName>
</protein>
<sequence length="185" mass="20750">MGNYISCTLSVSVRKQQCRSTKVIFPGGEVRKFYEPMKAAELMLEKPNFFLVNTCSLRIGSRFSALNADEDLEMGTVYAMFPMKRVNSLVTVGDMGGLLITANSASKRVYGGKVGVLPESTGSEVGSNNSENVDDDGRREMDMETKLNLEDIEEFSTPEFRYRMSMCRSRKPLLETIAEEPVWSR</sequence>
<evidence type="ECO:0000313" key="1">
    <source>
        <dbReference type="EMBL" id="KAF3444325.1"/>
    </source>
</evidence>
<comment type="caution">
    <text evidence="1">The sequence shown here is derived from an EMBL/GenBank/DDBJ whole genome shotgun (WGS) entry which is preliminary data.</text>
</comment>
<dbReference type="AlphaFoldDB" id="A0A8K0H287"/>
<proteinExistence type="predicted"/>
<reference evidence="1" key="1">
    <citation type="submission" date="2020-03" db="EMBL/GenBank/DDBJ databases">
        <title>A high-quality chromosome-level genome assembly of a woody plant with both climbing and erect habits, Rhamnella rubrinervis.</title>
        <authorList>
            <person name="Lu Z."/>
            <person name="Yang Y."/>
            <person name="Zhu X."/>
            <person name="Sun Y."/>
        </authorList>
    </citation>
    <scope>NUCLEOTIDE SEQUENCE</scope>
    <source>
        <strain evidence="1">BYM</strain>
        <tissue evidence="1">Leaf</tissue>
    </source>
</reference>
<dbReference type="InterPro" id="IPR025322">
    <property type="entry name" value="PADRE_dom"/>
</dbReference>
<dbReference type="PANTHER" id="PTHR33052">
    <property type="entry name" value="DUF4228 DOMAIN PROTEIN-RELATED"/>
    <property type="match status" value="1"/>
</dbReference>
<gene>
    <name evidence="1" type="ORF">FNV43_RR14015</name>
</gene>
<dbReference type="EMBL" id="VOIH02000006">
    <property type="protein sequence ID" value="KAF3444325.1"/>
    <property type="molecule type" value="Genomic_DNA"/>
</dbReference>
<name>A0A8K0H287_9ROSA</name>